<dbReference type="EMBL" id="BSXW01000430">
    <property type="protein sequence ID" value="GMF22076.1"/>
    <property type="molecule type" value="Genomic_DNA"/>
</dbReference>
<proteinExistence type="predicted"/>
<keyword evidence="1" id="KW-0175">Coiled coil</keyword>
<reference evidence="3" key="1">
    <citation type="submission" date="2023-04" db="EMBL/GenBank/DDBJ databases">
        <title>Phytophthora lilii NBRC 32176.</title>
        <authorList>
            <person name="Ichikawa N."/>
            <person name="Sato H."/>
            <person name="Tonouchi N."/>
        </authorList>
    </citation>
    <scope>NUCLEOTIDE SEQUENCE</scope>
    <source>
        <strain evidence="3">NBRC 32176</strain>
    </source>
</reference>
<dbReference type="AlphaFoldDB" id="A0A9W6TZ31"/>
<dbReference type="PANTHER" id="PTHR35796:SF3">
    <property type="entry name" value="BHLH DOMAIN-CONTAINING PROTEIN"/>
    <property type="match status" value="1"/>
</dbReference>
<name>A0A9W6TZ31_9STRA</name>
<evidence type="ECO:0000313" key="3">
    <source>
        <dbReference type="EMBL" id="GMF22076.1"/>
    </source>
</evidence>
<comment type="caution">
    <text evidence="3">The sequence shown here is derived from an EMBL/GenBank/DDBJ whole genome shotgun (WGS) entry which is preliminary data.</text>
</comment>
<dbReference type="PANTHER" id="PTHR35796">
    <property type="entry name" value="HYPOTHETICAL CYTOSOLIC PROTEIN"/>
    <property type="match status" value="1"/>
</dbReference>
<evidence type="ECO:0000256" key="1">
    <source>
        <dbReference type="SAM" id="Coils"/>
    </source>
</evidence>
<evidence type="ECO:0000256" key="2">
    <source>
        <dbReference type="SAM" id="MobiDB-lite"/>
    </source>
</evidence>
<gene>
    <name evidence="3" type="ORF">Plil01_000875800</name>
</gene>
<accession>A0A9W6TZ31</accession>
<feature type="coiled-coil region" evidence="1">
    <location>
        <begin position="79"/>
        <end position="106"/>
    </location>
</feature>
<protein>
    <submittedName>
        <fullName evidence="3">Unnamed protein product</fullName>
    </submittedName>
</protein>
<feature type="region of interest" description="Disordered" evidence="2">
    <location>
        <begin position="59"/>
        <end position="79"/>
    </location>
</feature>
<organism evidence="3 4">
    <name type="scientific">Phytophthora lilii</name>
    <dbReference type="NCBI Taxonomy" id="2077276"/>
    <lineage>
        <taxon>Eukaryota</taxon>
        <taxon>Sar</taxon>
        <taxon>Stramenopiles</taxon>
        <taxon>Oomycota</taxon>
        <taxon>Peronosporomycetes</taxon>
        <taxon>Peronosporales</taxon>
        <taxon>Peronosporaceae</taxon>
        <taxon>Phytophthora</taxon>
    </lineage>
</organism>
<sequence length="412" mass="46486">MSRVIEVDDPNTSTQLGKEQCSKMLNGGPKFSIACKESSAMTPLDLKGLLGEDVELSLPSSDEIQTRPKKRPTSSNTARDEAQYELAFLREQVAELELHLKKLQFRPGCGAEMSVPRSLVQVPRVWKDIASRQRRRRDKGSPRKCPPQAYCRAQAEDGDRIGHTITQVAFTAGEGKSAHSSVALLVFWIYRGTSATFTDFHDLFQHVQRAFREADAVFAASGLSMVDISTSDVHVRDGVDGKYIEIFANKLLPFSLRDTGDTAWDHFKGVEKHFDNGALYEKAAKEFTKVMFSNNSRADVKIVQRMVGPDRDMVVMFSSVRPTEIKLKPLEGLVYHAREYVLIKSFGEPTPEHELLLQLHTRVSFDADSEVVYDTRHVRSVAQFLVGYFVGNLRCFQQQIENALIDRALRRQ</sequence>
<keyword evidence="4" id="KW-1185">Reference proteome</keyword>
<evidence type="ECO:0000313" key="4">
    <source>
        <dbReference type="Proteomes" id="UP001165083"/>
    </source>
</evidence>
<dbReference type="OrthoDB" id="62280at2759"/>
<dbReference type="Proteomes" id="UP001165083">
    <property type="component" value="Unassembled WGS sequence"/>
</dbReference>